<dbReference type="EMBL" id="BAABME010002468">
    <property type="protein sequence ID" value="GAA0154776.1"/>
    <property type="molecule type" value="Genomic_DNA"/>
</dbReference>
<name>A0AAV3PVP7_LITER</name>
<reference evidence="1 2" key="1">
    <citation type="submission" date="2024-01" db="EMBL/GenBank/DDBJ databases">
        <title>The complete chloroplast genome sequence of Lithospermum erythrorhizon: insights into the phylogenetic relationship among Boraginaceae species and the maternal lineages of purple gromwells.</title>
        <authorList>
            <person name="Okada T."/>
            <person name="Watanabe K."/>
        </authorList>
    </citation>
    <scope>NUCLEOTIDE SEQUENCE [LARGE SCALE GENOMIC DNA]</scope>
</reference>
<sequence length="101" mass="11239">MVPLDGEAGVFLNSGNSKAKAYFEAHRVEVIMDQQLTTAGFKTFPEATVVAWIKEEAFQKKKVMNNASESEGGPPDSWYQNVLDFLRMGTFPKDPLIANKI</sequence>
<protein>
    <submittedName>
        <fullName evidence="1">Uncharacterized protein</fullName>
    </submittedName>
</protein>
<proteinExistence type="predicted"/>
<organism evidence="1 2">
    <name type="scientific">Lithospermum erythrorhizon</name>
    <name type="common">Purple gromwell</name>
    <name type="synonym">Lithospermum officinale var. erythrorhizon</name>
    <dbReference type="NCBI Taxonomy" id="34254"/>
    <lineage>
        <taxon>Eukaryota</taxon>
        <taxon>Viridiplantae</taxon>
        <taxon>Streptophyta</taxon>
        <taxon>Embryophyta</taxon>
        <taxon>Tracheophyta</taxon>
        <taxon>Spermatophyta</taxon>
        <taxon>Magnoliopsida</taxon>
        <taxon>eudicotyledons</taxon>
        <taxon>Gunneridae</taxon>
        <taxon>Pentapetalae</taxon>
        <taxon>asterids</taxon>
        <taxon>lamiids</taxon>
        <taxon>Boraginales</taxon>
        <taxon>Boraginaceae</taxon>
        <taxon>Boraginoideae</taxon>
        <taxon>Lithospermeae</taxon>
        <taxon>Lithospermum</taxon>
    </lineage>
</organism>
<evidence type="ECO:0000313" key="2">
    <source>
        <dbReference type="Proteomes" id="UP001454036"/>
    </source>
</evidence>
<evidence type="ECO:0000313" key="1">
    <source>
        <dbReference type="EMBL" id="GAA0154776.1"/>
    </source>
</evidence>
<accession>A0AAV3PVP7</accession>
<comment type="caution">
    <text evidence="1">The sequence shown here is derived from an EMBL/GenBank/DDBJ whole genome shotgun (WGS) entry which is preliminary data.</text>
</comment>
<keyword evidence="2" id="KW-1185">Reference proteome</keyword>
<dbReference type="Proteomes" id="UP001454036">
    <property type="component" value="Unassembled WGS sequence"/>
</dbReference>
<gene>
    <name evidence="1" type="ORF">LIER_12663</name>
</gene>
<dbReference type="AlphaFoldDB" id="A0AAV3PVP7"/>